<evidence type="ECO:0000256" key="3">
    <source>
        <dbReference type="ARBA" id="ARBA00022729"/>
    </source>
</evidence>
<dbReference type="Proteomes" id="UP001595961">
    <property type="component" value="Unassembled WGS sequence"/>
</dbReference>
<feature type="chain" id="PRO_5046989155" evidence="6">
    <location>
        <begin position="34"/>
        <end position="269"/>
    </location>
</feature>
<comment type="caution">
    <text evidence="7">The sequence shown here is derived from an EMBL/GenBank/DDBJ whole genome shotgun (WGS) entry which is preliminary data.</text>
</comment>
<organism evidence="7 8">
    <name type="scientific">Dyella halodurans</name>
    <dbReference type="NCBI Taxonomy" id="1920171"/>
    <lineage>
        <taxon>Bacteria</taxon>
        <taxon>Pseudomonadati</taxon>
        <taxon>Pseudomonadota</taxon>
        <taxon>Gammaproteobacteria</taxon>
        <taxon>Lysobacterales</taxon>
        <taxon>Rhodanobacteraceae</taxon>
        <taxon>Dyella</taxon>
    </lineage>
</organism>
<name>A0ABV9C611_9GAMM</name>
<keyword evidence="4" id="KW-0472">Membrane</keyword>
<keyword evidence="8" id="KW-1185">Reference proteome</keyword>
<gene>
    <name evidence="7" type="ORF">ACFO5W_17215</name>
</gene>
<evidence type="ECO:0000256" key="6">
    <source>
        <dbReference type="SAM" id="SignalP"/>
    </source>
</evidence>
<dbReference type="PANTHER" id="PTHR38776:SF1">
    <property type="entry name" value="MLTA-INTERACTING PROTEIN-RELATED"/>
    <property type="match status" value="1"/>
</dbReference>
<comment type="similarity">
    <text evidence="2">Belongs to the MipA/OmpV family.</text>
</comment>
<reference evidence="8" key="1">
    <citation type="journal article" date="2019" name="Int. J. Syst. Evol. Microbiol.">
        <title>The Global Catalogue of Microorganisms (GCM) 10K type strain sequencing project: providing services to taxonomists for standard genome sequencing and annotation.</title>
        <authorList>
            <consortium name="The Broad Institute Genomics Platform"/>
            <consortium name="The Broad Institute Genome Sequencing Center for Infectious Disease"/>
            <person name="Wu L."/>
            <person name="Ma J."/>
        </authorList>
    </citation>
    <scope>NUCLEOTIDE SEQUENCE [LARGE SCALE GENOMIC DNA]</scope>
    <source>
        <strain evidence="8">CCM 4481</strain>
    </source>
</reference>
<keyword evidence="5" id="KW-0998">Cell outer membrane</keyword>
<dbReference type="InterPro" id="IPR010583">
    <property type="entry name" value="MipA"/>
</dbReference>
<evidence type="ECO:0000256" key="4">
    <source>
        <dbReference type="ARBA" id="ARBA00023136"/>
    </source>
</evidence>
<accession>A0ABV9C611</accession>
<proteinExistence type="inferred from homology"/>
<evidence type="ECO:0000313" key="7">
    <source>
        <dbReference type="EMBL" id="MFC4528388.1"/>
    </source>
</evidence>
<evidence type="ECO:0000256" key="1">
    <source>
        <dbReference type="ARBA" id="ARBA00004442"/>
    </source>
</evidence>
<evidence type="ECO:0000256" key="5">
    <source>
        <dbReference type="ARBA" id="ARBA00023237"/>
    </source>
</evidence>
<evidence type="ECO:0000313" key="8">
    <source>
        <dbReference type="Proteomes" id="UP001595961"/>
    </source>
</evidence>
<feature type="signal peptide" evidence="6">
    <location>
        <begin position="1"/>
        <end position="33"/>
    </location>
</feature>
<dbReference type="RefSeq" id="WP_266148290.1">
    <property type="nucleotide sequence ID" value="NZ_CP064028.1"/>
</dbReference>
<comment type="subcellular location">
    <subcellularLocation>
        <location evidence="1">Cell outer membrane</location>
    </subcellularLocation>
</comment>
<evidence type="ECO:0000256" key="2">
    <source>
        <dbReference type="ARBA" id="ARBA00005722"/>
    </source>
</evidence>
<keyword evidence="3 6" id="KW-0732">Signal</keyword>
<dbReference type="EMBL" id="JBHSGA010000020">
    <property type="protein sequence ID" value="MFC4528388.1"/>
    <property type="molecule type" value="Genomic_DNA"/>
</dbReference>
<dbReference type="Pfam" id="PF06629">
    <property type="entry name" value="MipA"/>
    <property type="match status" value="1"/>
</dbReference>
<dbReference type="PANTHER" id="PTHR38776">
    <property type="entry name" value="MLTA-INTERACTING PROTEIN-RELATED"/>
    <property type="match status" value="1"/>
</dbReference>
<sequence>MTLYGRKRPTAPLFMSLLVALALMMGTSTSAHADDPLEGPTILLGGGIQRMPAWLGADHQRNQPVPFIYAELPWHITLSTTDGLTVDFIHDSKWHGGLYGNYQWGRDRDELGPQLEGIVDSLPARLNLGGYLEYHFTVQFDVGTNVSHDTNGAGAYYTLYADYDLPAIGYLMHSVELQWQGMNGPAMRRFFGLTPQQAQQLGVNPWSPGAGSQQIALEYSAYMPTSLHTGFALLLDYTRLLDQAADSPLVRHFGNANQLTTTLAFSYRF</sequence>
<protein>
    <submittedName>
        <fullName evidence="7">MipA/OmpV family protein</fullName>
    </submittedName>
</protein>